<dbReference type="EMBL" id="CAJVPS010001193">
    <property type="protein sequence ID" value="CAG8528700.1"/>
    <property type="molecule type" value="Genomic_DNA"/>
</dbReference>
<organism evidence="1 2">
    <name type="scientific">Ambispora leptoticha</name>
    <dbReference type="NCBI Taxonomy" id="144679"/>
    <lineage>
        <taxon>Eukaryota</taxon>
        <taxon>Fungi</taxon>
        <taxon>Fungi incertae sedis</taxon>
        <taxon>Mucoromycota</taxon>
        <taxon>Glomeromycotina</taxon>
        <taxon>Glomeromycetes</taxon>
        <taxon>Archaeosporales</taxon>
        <taxon>Ambisporaceae</taxon>
        <taxon>Ambispora</taxon>
    </lineage>
</organism>
<feature type="non-terminal residue" evidence="1">
    <location>
        <position position="87"/>
    </location>
</feature>
<dbReference type="AlphaFoldDB" id="A0A9N9FF39"/>
<accession>A0A9N9FF39</accession>
<comment type="caution">
    <text evidence="1">The sequence shown here is derived from an EMBL/GenBank/DDBJ whole genome shotgun (WGS) entry which is preliminary data.</text>
</comment>
<dbReference type="Proteomes" id="UP000789508">
    <property type="component" value="Unassembled WGS sequence"/>
</dbReference>
<reference evidence="1" key="1">
    <citation type="submission" date="2021-06" db="EMBL/GenBank/DDBJ databases">
        <authorList>
            <person name="Kallberg Y."/>
            <person name="Tangrot J."/>
            <person name="Rosling A."/>
        </authorList>
    </citation>
    <scope>NUCLEOTIDE SEQUENCE</scope>
    <source>
        <strain evidence="1">FL130A</strain>
    </source>
</reference>
<keyword evidence="2" id="KW-1185">Reference proteome</keyword>
<evidence type="ECO:0000313" key="1">
    <source>
        <dbReference type="EMBL" id="CAG8528700.1"/>
    </source>
</evidence>
<name>A0A9N9FF39_9GLOM</name>
<sequence length="87" mass="10268">FLDECEVEPLEPILAFGLSPNNLSVQINYVQMVQSTRKLEHQTTWKVVYASNDPRSRRPPFHQLSKTERLLYHQGEFARVIDQIEKR</sequence>
<gene>
    <name evidence="1" type="ORF">ALEPTO_LOCUS4831</name>
</gene>
<protein>
    <submittedName>
        <fullName evidence="1">10272_t:CDS:1</fullName>
    </submittedName>
</protein>
<evidence type="ECO:0000313" key="2">
    <source>
        <dbReference type="Proteomes" id="UP000789508"/>
    </source>
</evidence>
<proteinExistence type="predicted"/>